<evidence type="ECO:0000313" key="1">
    <source>
        <dbReference type="EMBL" id="QJA67756.1"/>
    </source>
</evidence>
<gene>
    <name evidence="1" type="ORF">MM415B00170_0065</name>
</gene>
<dbReference type="EMBL" id="MT141575">
    <property type="protein sequence ID" value="QJA67756.1"/>
    <property type="molecule type" value="Genomic_DNA"/>
</dbReference>
<reference evidence="1" key="1">
    <citation type="submission" date="2020-03" db="EMBL/GenBank/DDBJ databases">
        <title>The deep terrestrial virosphere.</title>
        <authorList>
            <person name="Holmfeldt K."/>
            <person name="Nilsson E."/>
            <person name="Simone D."/>
            <person name="Lopez-Fernandez M."/>
            <person name="Wu X."/>
            <person name="de Brujin I."/>
            <person name="Lundin D."/>
            <person name="Andersson A."/>
            <person name="Bertilsson S."/>
            <person name="Dopson M."/>
        </authorList>
    </citation>
    <scope>NUCLEOTIDE SEQUENCE</scope>
    <source>
        <strain evidence="1">MM415B00170</strain>
    </source>
</reference>
<dbReference type="AlphaFoldDB" id="A0A6M3JD43"/>
<accession>A0A6M3JD43</accession>
<organism evidence="1">
    <name type="scientific">viral metagenome</name>
    <dbReference type="NCBI Taxonomy" id="1070528"/>
    <lineage>
        <taxon>unclassified sequences</taxon>
        <taxon>metagenomes</taxon>
        <taxon>organismal metagenomes</taxon>
    </lineage>
</organism>
<sequence length="81" mass="9161">MNKPFMRGKMPEKICKNCKFFHLLGRNFCNVNWYENAGECGNPEVYDNNCGDLLVRAGGSDGDGDYFHVKENFGCVRFNAG</sequence>
<proteinExistence type="predicted"/>
<protein>
    <submittedName>
        <fullName evidence="1">Uncharacterized protein</fullName>
    </submittedName>
</protein>
<name>A0A6M3JD43_9ZZZZ</name>